<dbReference type="OrthoDB" id="9757538at2"/>
<organism evidence="2 3">
    <name type="scientific">Paenibacillus durus</name>
    <name type="common">Paenibacillus azotofixans</name>
    <dbReference type="NCBI Taxonomy" id="44251"/>
    <lineage>
        <taxon>Bacteria</taxon>
        <taxon>Bacillati</taxon>
        <taxon>Bacillota</taxon>
        <taxon>Bacilli</taxon>
        <taxon>Bacillales</taxon>
        <taxon>Paenibacillaceae</taxon>
        <taxon>Paenibacillus</taxon>
    </lineage>
</organism>
<dbReference type="EMBL" id="CP009288">
    <property type="protein sequence ID" value="AIQ13253.1"/>
    <property type="molecule type" value="Genomic_DNA"/>
</dbReference>
<dbReference type="eggNOG" id="COG3319">
    <property type="taxonomic scope" value="Bacteria"/>
</dbReference>
<reference evidence="2 3" key="1">
    <citation type="submission" date="2014-08" db="EMBL/GenBank/DDBJ databases">
        <title>Comparative genomics of the Paenibacillus odorifer group.</title>
        <authorList>
            <person name="den Bakker H.C."/>
            <person name="Tsai Y.-C."/>
            <person name="Martin N."/>
            <person name="Korlach J."/>
            <person name="Wiedmann M."/>
        </authorList>
    </citation>
    <scope>NUCLEOTIDE SEQUENCE [LARGE SCALE GENOMIC DNA]</scope>
    <source>
        <strain evidence="2 3">DSM 1735</strain>
    </source>
</reference>
<dbReference type="Proteomes" id="UP000029409">
    <property type="component" value="Chromosome"/>
</dbReference>
<accession>A0A089HSA0</accession>
<protein>
    <recommendedName>
        <fullName evidence="1">Thioesterase domain-containing protein</fullName>
    </recommendedName>
</protein>
<sequence length="299" mass="33394">MNAPTNGSLYSSWPYPARTRPILLGRGVSPTRTLFLIHDGTGGIEGYFKLCTRIRSDFSVYGILYNELSDGIPQTLSIPQLSKDYIGRIAEIQASGPYYLAGWSIGGTIAFEMASQLEAGGHEVAFCGLFDPPPPGYYPAESLGSSTLQAELEWLSKYAVSQTDKNRLAQCRSLDELWRTFAGQEEEGGIDSGLFRRTIAEQWQVPVLTVSKAPFREWLCSFNTIRSLHAARTEYQPDRYLSSPVHLFAATCSPIPELTEWGRYCKTLKMYPLQGDHYSIFDHEHVESSAVQLNTALQE</sequence>
<dbReference type="InterPro" id="IPR029058">
    <property type="entry name" value="AB_hydrolase_fold"/>
</dbReference>
<dbReference type="Gene3D" id="3.40.50.1820">
    <property type="entry name" value="alpha/beta hydrolase"/>
    <property type="match status" value="1"/>
</dbReference>
<dbReference type="STRING" id="44251.PDUR_16060"/>
<feature type="domain" description="Thioesterase" evidence="1">
    <location>
        <begin position="32"/>
        <end position="141"/>
    </location>
</feature>
<dbReference type="InterPro" id="IPR001031">
    <property type="entry name" value="Thioesterase"/>
</dbReference>
<gene>
    <name evidence="2" type="ORF">PDUR_16060</name>
</gene>
<proteinExistence type="predicted"/>
<name>A0A089HSA0_PAEDU</name>
<dbReference type="AlphaFoldDB" id="A0A089HSA0"/>
<evidence type="ECO:0000313" key="3">
    <source>
        <dbReference type="Proteomes" id="UP000029409"/>
    </source>
</evidence>
<evidence type="ECO:0000313" key="2">
    <source>
        <dbReference type="EMBL" id="AIQ13253.1"/>
    </source>
</evidence>
<dbReference type="SUPFAM" id="SSF53474">
    <property type="entry name" value="alpha/beta-Hydrolases"/>
    <property type="match status" value="1"/>
</dbReference>
<dbReference type="KEGG" id="pdu:PDUR_16060"/>
<keyword evidence="3" id="KW-1185">Reference proteome</keyword>
<evidence type="ECO:0000259" key="1">
    <source>
        <dbReference type="Pfam" id="PF00975"/>
    </source>
</evidence>
<dbReference type="Pfam" id="PF00975">
    <property type="entry name" value="Thioesterase"/>
    <property type="match status" value="1"/>
</dbReference>
<dbReference type="RefSeq" id="WP_042207043.1">
    <property type="nucleotide sequence ID" value="NZ_CP009288.1"/>
</dbReference>